<dbReference type="GO" id="GO:0008270">
    <property type="term" value="F:zinc ion binding"/>
    <property type="evidence" value="ECO:0007669"/>
    <property type="project" value="UniProtKB-KW"/>
</dbReference>
<dbReference type="InterPro" id="IPR047153">
    <property type="entry name" value="TRIM45/56/19-like"/>
</dbReference>
<evidence type="ECO:0000256" key="2">
    <source>
        <dbReference type="SAM" id="Coils"/>
    </source>
</evidence>
<dbReference type="SUPFAM" id="SSF57845">
    <property type="entry name" value="B-box zinc-binding domain"/>
    <property type="match status" value="1"/>
</dbReference>
<dbReference type="SMART" id="SM00336">
    <property type="entry name" value="BBOX"/>
    <property type="match status" value="2"/>
</dbReference>
<feature type="coiled-coil region" evidence="2">
    <location>
        <begin position="109"/>
        <end position="172"/>
    </location>
</feature>
<evidence type="ECO:0000313" key="5">
    <source>
        <dbReference type="Proteomes" id="UP000596742"/>
    </source>
</evidence>
<dbReference type="Proteomes" id="UP000596742">
    <property type="component" value="Unassembled WGS sequence"/>
</dbReference>
<evidence type="ECO:0000256" key="1">
    <source>
        <dbReference type="PROSITE-ProRule" id="PRU00024"/>
    </source>
</evidence>
<gene>
    <name evidence="4" type="ORF">MGAL_10B086033</name>
</gene>
<dbReference type="AlphaFoldDB" id="A0A8B6DE75"/>
<comment type="caution">
    <text evidence="4">The sequence shown here is derived from an EMBL/GenBank/DDBJ whole genome shotgun (WGS) entry which is preliminary data.</text>
</comment>
<proteinExistence type="predicted"/>
<name>A0A8B6DE75_MYTGA</name>
<dbReference type="EMBL" id="UYJE01003220">
    <property type="protein sequence ID" value="VDI17515.1"/>
    <property type="molecule type" value="Genomic_DNA"/>
</dbReference>
<dbReference type="InterPro" id="IPR000315">
    <property type="entry name" value="Znf_B-box"/>
</dbReference>
<organism evidence="4 5">
    <name type="scientific">Mytilus galloprovincialis</name>
    <name type="common">Mediterranean mussel</name>
    <dbReference type="NCBI Taxonomy" id="29158"/>
    <lineage>
        <taxon>Eukaryota</taxon>
        <taxon>Metazoa</taxon>
        <taxon>Spiralia</taxon>
        <taxon>Lophotrochozoa</taxon>
        <taxon>Mollusca</taxon>
        <taxon>Bivalvia</taxon>
        <taxon>Autobranchia</taxon>
        <taxon>Pteriomorphia</taxon>
        <taxon>Mytilida</taxon>
        <taxon>Mytiloidea</taxon>
        <taxon>Mytilidae</taxon>
        <taxon>Mytilinae</taxon>
        <taxon>Mytilus</taxon>
    </lineage>
</organism>
<dbReference type="PANTHER" id="PTHR25462:SF296">
    <property type="entry name" value="MEIOTIC P26, ISOFORM F"/>
    <property type="match status" value="1"/>
</dbReference>
<keyword evidence="5" id="KW-1185">Reference proteome</keyword>
<keyword evidence="1" id="KW-0862">Zinc</keyword>
<feature type="domain" description="B box-type" evidence="3">
    <location>
        <begin position="2"/>
        <end position="49"/>
    </location>
</feature>
<keyword evidence="1" id="KW-0863">Zinc-finger</keyword>
<dbReference type="Gene3D" id="3.30.160.60">
    <property type="entry name" value="Classic Zinc Finger"/>
    <property type="match status" value="1"/>
</dbReference>
<evidence type="ECO:0000313" key="4">
    <source>
        <dbReference type="EMBL" id="VDI17515.1"/>
    </source>
</evidence>
<accession>A0A8B6DE75</accession>
<keyword evidence="2" id="KW-0175">Coiled coil</keyword>
<dbReference type="PROSITE" id="PS50119">
    <property type="entry name" value="ZF_BBOX"/>
    <property type="match status" value="1"/>
</dbReference>
<reference evidence="4" key="1">
    <citation type="submission" date="2018-11" db="EMBL/GenBank/DDBJ databases">
        <authorList>
            <person name="Alioto T."/>
            <person name="Alioto T."/>
        </authorList>
    </citation>
    <scope>NUCLEOTIDE SEQUENCE</scope>
</reference>
<dbReference type="PANTHER" id="PTHR25462">
    <property type="entry name" value="BONUS, ISOFORM C-RELATED"/>
    <property type="match status" value="1"/>
</dbReference>
<dbReference type="OrthoDB" id="6117087at2759"/>
<feature type="non-terminal residue" evidence="4">
    <location>
        <position position="1"/>
    </location>
</feature>
<protein>
    <recommendedName>
        <fullName evidence="3">B box-type domain-containing protein</fullName>
    </recommendedName>
</protein>
<evidence type="ECO:0000259" key="3">
    <source>
        <dbReference type="PROSITE" id="PS50119"/>
    </source>
</evidence>
<keyword evidence="1" id="KW-0479">Metal-binding</keyword>
<sequence length="293" mass="33800">NQNGEKCESCEITDDIKAVSWCSDCRIYVCYRCSRYHERMRQPHKVIPMETIKQVSPSLLELSKNCEDHNKNMVLFCCQHDKIICDSCKLDTHKNCTPINSLEKAAASGVSEETAMKNLEERLNDLSKNSKMMLNQKKEKLKDLKKRKNDYQQRVSEIKQKLIDRLNKLESEIHTDIDAKYNQCNETVSITKDSLQECHSSLSTWKVDLSLLKLNTSEIHLFQSVKYLEEKTNETESEIRKIQESDVPTITFMPSDLESNMEKLIADLGTIRVDEFKVPIPGMNSDHEAQSAC</sequence>